<accession>A0A0F9AFQ2</accession>
<organism evidence="1">
    <name type="scientific">marine sediment metagenome</name>
    <dbReference type="NCBI Taxonomy" id="412755"/>
    <lineage>
        <taxon>unclassified sequences</taxon>
        <taxon>metagenomes</taxon>
        <taxon>ecological metagenomes</taxon>
    </lineage>
</organism>
<reference evidence="1" key="1">
    <citation type="journal article" date="2015" name="Nature">
        <title>Complex archaea that bridge the gap between prokaryotes and eukaryotes.</title>
        <authorList>
            <person name="Spang A."/>
            <person name="Saw J.H."/>
            <person name="Jorgensen S.L."/>
            <person name="Zaremba-Niedzwiedzka K."/>
            <person name="Martijn J."/>
            <person name="Lind A.E."/>
            <person name="van Eijk R."/>
            <person name="Schleper C."/>
            <person name="Guy L."/>
            <person name="Ettema T.J."/>
        </authorList>
    </citation>
    <scope>NUCLEOTIDE SEQUENCE</scope>
</reference>
<dbReference type="EMBL" id="LAZR01057910">
    <property type="protein sequence ID" value="KKK71051.1"/>
    <property type="molecule type" value="Genomic_DNA"/>
</dbReference>
<protein>
    <submittedName>
        <fullName evidence="1">Uncharacterized protein</fullName>
    </submittedName>
</protein>
<evidence type="ECO:0000313" key="1">
    <source>
        <dbReference type="EMBL" id="KKK71051.1"/>
    </source>
</evidence>
<comment type="caution">
    <text evidence="1">The sequence shown here is derived from an EMBL/GenBank/DDBJ whole genome shotgun (WGS) entry which is preliminary data.</text>
</comment>
<name>A0A0F9AFQ2_9ZZZZ</name>
<proteinExistence type="predicted"/>
<feature type="non-terminal residue" evidence="1">
    <location>
        <position position="28"/>
    </location>
</feature>
<dbReference type="AlphaFoldDB" id="A0A0F9AFQ2"/>
<gene>
    <name evidence="1" type="ORF">LCGC14_2917850</name>
</gene>
<sequence>MTSKTETEYCEHRQLAAHCILGCHATPT</sequence>